<evidence type="ECO:0000313" key="3">
    <source>
        <dbReference type="EMBL" id="MBS9535295.1"/>
    </source>
</evidence>
<feature type="signal peptide" evidence="1">
    <location>
        <begin position="1"/>
        <end position="22"/>
    </location>
</feature>
<evidence type="ECO:0000259" key="2">
    <source>
        <dbReference type="Pfam" id="PF05305"/>
    </source>
</evidence>
<protein>
    <submittedName>
        <fullName evidence="3">DUF732 domain-containing protein</fullName>
    </submittedName>
</protein>
<feature type="domain" description="DUF732" evidence="2">
    <location>
        <begin position="41"/>
        <end position="110"/>
    </location>
</feature>
<name>A0ABS5RLY1_9MYCO</name>
<keyword evidence="4" id="KW-1185">Reference proteome</keyword>
<feature type="chain" id="PRO_5045089263" evidence="1">
    <location>
        <begin position="23"/>
        <end position="115"/>
    </location>
</feature>
<keyword evidence="1" id="KW-0732">Signal</keyword>
<dbReference type="Proteomes" id="UP001519535">
    <property type="component" value="Unassembled WGS sequence"/>
</dbReference>
<accession>A0ABS5RLY1</accession>
<dbReference type="RefSeq" id="WP_214094156.1">
    <property type="nucleotide sequence ID" value="NZ_JAHCLR010000040.1"/>
</dbReference>
<organism evidence="3 4">
    <name type="scientific">Mycolicibacter acidiphilus</name>
    <dbReference type="NCBI Taxonomy" id="2835306"/>
    <lineage>
        <taxon>Bacteria</taxon>
        <taxon>Bacillati</taxon>
        <taxon>Actinomycetota</taxon>
        <taxon>Actinomycetes</taxon>
        <taxon>Mycobacteriales</taxon>
        <taxon>Mycobacteriaceae</taxon>
        <taxon>Mycolicibacter</taxon>
    </lineage>
</organism>
<proteinExistence type="predicted"/>
<dbReference type="EMBL" id="JAHCLR010000040">
    <property type="protein sequence ID" value="MBS9535295.1"/>
    <property type="molecule type" value="Genomic_DNA"/>
</dbReference>
<evidence type="ECO:0000256" key="1">
    <source>
        <dbReference type="SAM" id="SignalP"/>
    </source>
</evidence>
<gene>
    <name evidence="3" type="ORF">KIH27_17050</name>
</gene>
<reference evidence="3 4" key="1">
    <citation type="submission" date="2021-05" db="EMBL/GenBank/DDBJ databases">
        <title>Mycobacterium acidophilum sp. nov., an extremely acid-tolerant member of the genus Mycobacterium.</title>
        <authorList>
            <person name="Xia J."/>
        </authorList>
    </citation>
    <scope>NUCLEOTIDE SEQUENCE [LARGE SCALE GENOMIC DNA]</scope>
    <source>
        <strain evidence="3 4">M1</strain>
    </source>
</reference>
<dbReference type="Pfam" id="PF05305">
    <property type="entry name" value="DUF732"/>
    <property type="match status" value="1"/>
</dbReference>
<evidence type="ECO:0000313" key="4">
    <source>
        <dbReference type="Proteomes" id="UP001519535"/>
    </source>
</evidence>
<sequence length="115" mass="11638">MKLRLALLGVCALIGFAAPAHADTGSDAPPDADTVATVANAGFLDSLRAAGITYANPGRVIDAGRAVCGLVNRGEPGLEVVSDIKANNPGFTTDGAAQFAAISARSFCPQQLAKR</sequence>
<dbReference type="InterPro" id="IPR007969">
    <property type="entry name" value="DUF732"/>
</dbReference>
<comment type="caution">
    <text evidence="3">The sequence shown here is derived from an EMBL/GenBank/DDBJ whole genome shotgun (WGS) entry which is preliminary data.</text>
</comment>